<feature type="transmembrane region" description="Helical" evidence="8">
    <location>
        <begin position="138"/>
        <end position="156"/>
    </location>
</feature>
<dbReference type="EMBL" id="ANIN01000002">
    <property type="protein sequence ID" value="ELA08363.1"/>
    <property type="molecule type" value="Genomic_DNA"/>
</dbReference>
<dbReference type="InterPro" id="IPR020846">
    <property type="entry name" value="MFS_dom"/>
</dbReference>
<dbReference type="Gene3D" id="1.20.1250.20">
    <property type="entry name" value="MFS general substrate transporter like domains"/>
    <property type="match status" value="1"/>
</dbReference>
<evidence type="ECO:0000313" key="11">
    <source>
        <dbReference type="Proteomes" id="UP000023795"/>
    </source>
</evidence>
<dbReference type="PATRIC" id="fig|1230338.3.peg.1571"/>
<accession>L2F7C5</accession>
<dbReference type="PANTHER" id="PTHR43271">
    <property type="entry name" value="BLL2771 PROTEIN"/>
    <property type="match status" value="1"/>
</dbReference>
<dbReference type="PANTHER" id="PTHR43271:SF2">
    <property type="entry name" value="BLL2771 PROTEIN"/>
    <property type="match status" value="1"/>
</dbReference>
<dbReference type="eggNOG" id="COG2814">
    <property type="taxonomic scope" value="Bacteria"/>
</dbReference>
<dbReference type="InterPro" id="IPR005829">
    <property type="entry name" value="Sugar_transporter_CS"/>
</dbReference>
<organism evidence="10 11">
    <name type="scientific">Moraxella macacae 0408225</name>
    <dbReference type="NCBI Taxonomy" id="1230338"/>
    <lineage>
        <taxon>Bacteria</taxon>
        <taxon>Pseudomonadati</taxon>
        <taxon>Pseudomonadota</taxon>
        <taxon>Gammaproteobacteria</taxon>
        <taxon>Moraxellales</taxon>
        <taxon>Moraxellaceae</taxon>
        <taxon>Moraxella</taxon>
    </lineage>
</organism>
<name>L2F7C5_9GAMM</name>
<sequence length="396" mass="42691">MSVNTVQPIGLLLKVSIFVVGMFAFLQVYSIQAILPVLMQTFLASETWVGLTVGATVLAIALMSPFMGMLSDAYGRKPFIVAAMLALAIPTALIGFADSLDAVIGWRFLQGLAVPAITVVTIAYIAEEFVGNAVAKLMAFYVAGTVLGGFLGRFLLGHLEQRIGWQQGFYVMAGLTLIGAMWVAWQLPKSRRFIPNPNFGSSLQILKQHATNRYVITACLLGFCVLFSLVGCFTFINLHLADKPYLLDSGGLANIFSVYLLGVVITPIASNLTAYFGAARTVQMAVMLSMLGVLITLGRPLWAVILGLTVMSSGVFITQAATITYIAVNVKQGRSLASGLYYLCYYLGGTAGAWLCGLAYTYGKWTTTVWFLLTMQGLALLMAIFGMVKTQSGKLH</sequence>
<reference evidence="10 11" key="1">
    <citation type="journal article" date="2013" name="Genome Announc.">
        <title>Genome Sequence of Moraxella macacae 0408225, a Novel Bacterial Species Isolated from a Cynomolgus Macaque with Epistaxis.</title>
        <authorList>
            <person name="Ladner J.T."/>
            <person name="Whitehouse C.A."/>
            <person name="Koroleva G.I."/>
            <person name="Palacios G.F."/>
        </authorList>
    </citation>
    <scope>NUCLEOTIDE SEQUENCE [LARGE SCALE GENOMIC DNA]</scope>
    <source>
        <strain evidence="10 11">0408225</strain>
    </source>
</reference>
<comment type="subcellular location">
    <subcellularLocation>
        <location evidence="1">Cell membrane</location>
        <topology evidence="1">Multi-pass membrane protein</topology>
    </subcellularLocation>
</comment>
<comment type="similarity">
    <text evidence="2">Belongs to the major facilitator superfamily.</text>
</comment>
<keyword evidence="4" id="KW-1003">Cell membrane</keyword>
<feature type="transmembrane region" description="Helical" evidence="8">
    <location>
        <begin position="368"/>
        <end position="388"/>
    </location>
</feature>
<dbReference type="GO" id="GO:0005886">
    <property type="term" value="C:plasma membrane"/>
    <property type="evidence" value="ECO:0007669"/>
    <property type="project" value="UniProtKB-SubCell"/>
</dbReference>
<feature type="transmembrane region" description="Helical" evidence="8">
    <location>
        <begin position="214"/>
        <end position="236"/>
    </location>
</feature>
<evidence type="ECO:0000256" key="7">
    <source>
        <dbReference type="ARBA" id="ARBA00023136"/>
    </source>
</evidence>
<dbReference type="GO" id="GO:0022857">
    <property type="term" value="F:transmembrane transporter activity"/>
    <property type="evidence" value="ECO:0007669"/>
    <property type="project" value="InterPro"/>
</dbReference>
<dbReference type="RefSeq" id="WP_009501916.1">
    <property type="nucleotide sequence ID" value="NZ_ANIN01000002.1"/>
</dbReference>
<feature type="transmembrane region" description="Helical" evidence="8">
    <location>
        <begin position="308"/>
        <end position="328"/>
    </location>
</feature>
<dbReference type="STRING" id="1230338.MOMA_07376"/>
<dbReference type="SUPFAM" id="SSF103473">
    <property type="entry name" value="MFS general substrate transporter"/>
    <property type="match status" value="1"/>
</dbReference>
<dbReference type="PROSITE" id="PS00216">
    <property type="entry name" value="SUGAR_TRANSPORT_1"/>
    <property type="match status" value="1"/>
</dbReference>
<keyword evidence="7 8" id="KW-0472">Membrane</keyword>
<evidence type="ECO:0000256" key="8">
    <source>
        <dbReference type="SAM" id="Phobius"/>
    </source>
</evidence>
<proteinExistence type="inferred from homology"/>
<dbReference type="InterPro" id="IPR036259">
    <property type="entry name" value="MFS_trans_sf"/>
</dbReference>
<feature type="domain" description="Major facilitator superfamily (MFS) profile" evidence="9">
    <location>
        <begin position="13"/>
        <end position="391"/>
    </location>
</feature>
<keyword evidence="11" id="KW-1185">Reference proteome</keyword>
<dbReference type="PROSITE" id="PS50850">
    <property type="entry name" value="MFS"/>
    <property type="match status" value="1"/>
</dbReference>
<dbReference type="Proteomes" id="UP000023795">
    <property type="component" value="Unassembled WGS sequence"/>
</dbReference>
<feature type="transmembrane region" description="Helical" evidence="8">
    <location>
        <begin position="12"/>
        <end position="35"/>
    </location>
</feature>
<dbReference type="Pfam" id="PF07690">
    <property type="entry name" value="MFS_1"/>
    <property type="match status" value="1"/>
</dbReference>
<gene>
    <name evidence="10" type="ORF">MOMA_07376</name>
</gene>
<keyword evidence="3" id="KW-0813">Transport</keyword>
<dbReference type="OrthoDB" id="63984at2"/>
<comment type="caution">
    <text evidence="10">The sequence shown here is derived from an EMBL/GenBank/DDBJ whole genome shotgun (WGS) entry which is preliminary data.</text>
</comment>
<evidence type="ECO:0000256" key="2">
    <source>
        <dbReference type="ARBA" id="ARBA00008335"/>
    </source>
</evidence>
<feature type="transmembrane region" description="Helical" evidence="8">
    <location>
        <begin position="47"/>
        <end position="67"/>
    </location>
</feature>
<evidence type="ECO:0000256" key="3">
    <source>
        <dbReference type="ARBA" id="ARBA00022448"/>
    </source>
</evidence>
<evidence type="ECO:0000256" key="6">
    <source>
        <dbReference type="ARBA" id="ARBA00022989"/>
    </source>
</evidence>
<feature type="transmembrane region" description="Helical" evidence="8">
    <location>
        <begin position="284"/>
        <end position="302"/>
    </location>
</feature>
<dbReference type="InterPro" id="IPR011701">
    <property type="entry name" value="MFS"/>
</dbReference>
<feature type="transmembrane region" description="Helical" evidence="8">
    <location>
        <begin position="79"/>
        <end position="97"/>
    </location>
</feature>
<feature type="transmembrane region" description="Helical" evidence="8">
    <location>
        <begin position="340"/>
        <end position="362"/>
    </location>
</feature>
<evidence type="ECO:0000313" key="10">
    <source>
        <dbReference type="EMBL" id="ELA08363.1"/>
    </source>
</evidence>
<feature type="transmembrane region" description="Helical" evidence="8">
    <location>
        <begin position="256"/>
        <end position="277"/>
    </location>
</feature>
<dbReference type="CDD" id="cd17324">
    <property type="entry name" value="MFS_NepI_like"/>
    <property type="match status" value="1"/>
</dbReference>
<evidence type="ECO:0000256" key="5">
    <source>
        <dbReference type="ARBA" id="ARBA00022692"/>
    </source>
</evidence>
<feature type="transmembrane region" description="Helical" evidence="8">
    <location>
        <begin position="168"/>
        <end position="185"/>
    </location>
</feature>
<dbReference type="AlphaFoldDB" id="L2F7C5"/>
<protein>
    <submittedName>
        <fullName evidence="10">Major facilitator superfamily transporter</fullName>
    </submittedName>
</protein>
<keyword evidence="5 8" id="KW-0812">Transmembrane</keyword>
<evidence type="ECO:0000259" key="9">
    <source>
        <dbReference type="PROSITE" id="PS50850"/>
    </source>
</evidence>
<evidence type="ECO:0000256" key="4">
    <source>
        <dbReference type="ARBA" id="ARBA00022475"/>
    </source>
</evidence>
<keyword evidence="6 8" id="KW-1133">Transmembrane helix</keyword>
<feature type="transmembrane region" description="Helical" evidence="8">
    <location>
        <begin position="103"/>
        <end position="126"/>
    </location>
</feature>
<evidence type="ECO:0000256" key="1">
    <source>
        <dbReference type="ARBA" id="ARBA00004651"/>
    </source>
</evidence>